<dbReference type="GO" id="GO:0022008">
    <property type="term" value="P:neurogenesis"/>
    <property type="evidence" value="ECO:0007669"/>
    <property type="project" value="TreeGrafter"/>
</dbReference>
<dbReference type="PANTHER" id="PTHR45774:SF3">
    <property type="entry name" value="BTB (POZ) DOMAIN-CONTAINING 2B-RELATED"/>
    <property type="match status" value="1"/>
</dbReference>
<dbReference type="EMBL" id="CAJVCH010266789">
    <property type="protein sequence ID" value="CAG7734320.1"/>
    <property type="molecule type" value="Genomic_DNA"/>
</dbReference>
<keyword evidence="3" id="KW-1185">Reference proteome</keyword>
<feature type="domain" description="BTB" evidence="1">
    <location>
        <begin position="79"/>
        <end position="144"/>
    </location>
</feature>
<evidence type="ECO:0000313" key="3">
    <source>
        <dbReference type="Proteomes" id="UP000708208"/>
    </source>
</evidence>
<dbReference type="PANTHER" id="PTHR45774">
    <property type="entry name" value="BTB/POZ DOMAIN-CONTAINING"/>
    <property type="match status" value="1"/>
</dbReference>
<dbReference type="Pfam" id="PF00651">
    <property type="entry name" value="BTB"/>
    <property type="match status" value="1"/>
</dbReference>
<reference evidence="2" key="1">
    <citation type="submission" date="2021-06" db="EMBL/GenBank/DDBJ databases">
        <authorList>
            <person name="Hodson N. C."/>
            <person name="Mongue J. A."/>
            <person name="Jaron S. K."/>
        </authorList>
    </citation>
    <scope>NUCLEOTIDE SEQUENCE</scope>
</reference>
<sequence>MDAKYGTSTPTSCRLFPRYQTSNPTVISLPRASQLQKLFQHKPKQGDNYDDDGKQCEDFQRHSHILLTLANGLRTGYLSDVTFILGETTIPAHKLILSFASPVFDTMFNGSLPEQDCVTVTDVCPDAFRVLLQHLYTSQYPIPEDLEQDPAPEELINVLYAARKYDIPELEKKVSSHLEDLISLETFIPILEASLLYEQASLENKCWHCLEYNSDKFFHSEAFLQLRESTLDLILRRDCLSITELKVFNQVLRWAEVECQRKNLDPGISANIRHVLGNVLPLIRFPTMKSHEFADGPAASGVLTDQEVGSILLHICSTTRKPVVYFESEHRRWRNPEIYSECFCNNNNSRTSMNSMKSARNCNFCHLDQSMEDKGQGFLNSPCTPPRYCPCKTRAYCPLKRRFGPH</sequence>
<dbReference type="InterPro" id="IPR000210">
    <property type="entry name" value="BTB/POZ_dom"/>
</dbReference>
<proteinExistence type="predicted"/>
<dbReference type="GO" id="GO:0000932">
    <property type="term" value="C:P-body"/>
    <property type="evidence" value="ECO:0007669"/>
    <property type="project" value="TreeGrafter"/>
</dbReference>
<dbReference type="InterPro" id="IPR011705">
    <property type="entry name" value="BACK"/>
</dbReference>
<evidence type="ECO:0000259" key="1">
    <source>
        <dbReference type="PROSITE" id="PS50097"/>
    </source>
</evidence>
<dbReference type="SMART" id="SM00875">
    <property type="entry name" value="BACK"/>
    <property type="match status" value="1"/>
</dbReference>
<organism evidence="2 3">
    <name type="scientific">Allacma fusca</name>
    <dbReference type="NCBI Taxonomy" id="39272"/>
    <lineage>
        <taxon>Eukaryota</taxon>
        <taxon>Metazoa</taxon>
        <taxon>Ecdysozoa</taxon>
        <taxon>Arthropoda</taxon>
        <taxon>Hexapoda</taxon>
        <taxon>Collembola</taxon>
        <taxon>Symphypleona</taxon>
        <taxon>Sminthuridae</taxon>
        <taxon>Allacma</taxon>
    </lineage>
</organism>
<dbReference type="SMART" id="SM00225">
    <property type="entry name" value="BTB"/>
    <property type="match status" value="1"/>
</dbReference>
<dbReference type="Pfam" id="PF07707">
    <property type="entry name" value="BACK"/>
    <property type="match status" value="1"/>
</dbReference>
<dbReference type="AlphaFoldDB" id="A0A8J2KXR5"/>
<evidence type="ECO:0000313" key="2">
    <source>
        <dbReference type="EMBL" id="CAG7734320.1"/>
    </source>
</evidence>
<dbReference type="Proteomes" id="UP000708208">
    <property type="component" value="Unassembled WGS sequence"/>
</dbReference>
<accession>A0A8J2KXR5</accession>
<dbReference type="OrthoDB" id="45365at2759"/>
<dbReference type="GO" id="GO:0005829">
    <property type="term" value="C:cytosol"/>
    <property type="evidence" value="ECO:0007669"/>
    <property type="project" value="TreeGrafter"/>
</dbReference>
<name>A0A8J2KXR5_9HEXA</name>
<comment type="caution">
    <text evidence="2">The sequence shown here is derived from an EMBL/GenBank/DDBJ whole genome shotgun (WGS) entry which is preliminary data.</text>
</comment>
<gene>
    <name evidence="2" type="ORF">AFUS01_LOCUS22717</name>
</gene>
<protein>
    <recommendedName>
        <fullName evidence="1">BTB domain-containing protein</fullName>
    </recommendedName>
</protein>
<dbReference type="PROSITE" id="PS50097">
    <property type="entry name" value="BTB"/>
    <property type="match status" value="1"/>
</dbReference>